<proteinExistence type="predicted"/>
<reference evidence="2 3" key="1">
    <citation type="submission" date="2019-01" db="EMBL/GenBank/DDBJ databases">
        <authorList>
            <person name="Chen W.-M."/>
        </authorList>
    </citation>
    <scope>NUCLEOTIDE SEQUENCE [LARGE SCALE GENOMIC DNA]</scope>
    <source>
        <strain evidence="2 3">CCP-6</strain>
    </source>
</reference>
<evidence type="ECO:0000313" key="3">
    <source>
        <dbReference type="Proteomes" id="UP000282957"/>
    </source>
</evidence>
<dbReference type="EMBL" id="SACL01000004">
    <property type="protein sequence ID" value="RVT96287.1"/>
    <property type="molecule type" value="Genomic_DNA"/>
</dbReference>
<organism evidence="2 3">
    <name type="scientific">Rhodovarius crocodyli</name>
    <dbReference type="NCBI Taxonomy" id="1979269"/>
    <lineage>
        <taxon>Bacteria</taxon>
        <taxon>Pseudomonadati</taxon>
        <taxon>Pseudomonadota</taxon>
        <taxon>Alphaproteobacteria</taxon>
        <taxon>Acetobacterales</taxon>
        <taxon>Roseomonadaceae</taxon>
        <taxon>Rhodovarius</taxon>
    </lineage>
</organism>
<evidence type="ECO:0000256" key="1">
    <source>
        <dbReference type="SAM" id="MobiDB-lite"/>
    </source>
</evidence>
<feature type="region of interest" description="Disordered" evidence="1">
    <location>
        <begin position="1"/>
        <end position="22"/>
    </location>
</feature>
<sequence>MTQSPDLSTVATRTPATTWDGKHDVLPSARAQFRGSDVPPEAFRAPANFAANAALVGLWKIIGDFTVRHRR</sequence>
<protein>
    <submittedName>
        <fullName evidence="2">Uncharacterized protein</fullName>
    </submittedName>
</protein>
<evidence type="ECO:0000313" key="2">
    <source>
        <dbReference type="EMBL" id="RVT96287.1"/>
    </source>
</evidence>
<dbReference type="RefSeq" id="WP_127788220.1">
    <property type="nucleotide sequence ID" value="NZ_SACL01000004.1"/>
</dbReference>
<feature type="compositionally biased region" description="Polar residues" evidence="1">
    <location>
        <begin position="1"/>
        <end position="17"/>
    </location>
</feature>
<name>A0A437MF73_9PROT</name>
<dbReference type="Proteomes" id="UP000282957">
    <property type="component" value="Unassembled WGS sequence"/>
</dbReference>
<accession>A0A437MF73</accession>
<gene>
    <name evidence="2" type="ORF">EOD42_14345</name>
</gene>
<dbReference type="AlphaFoldDB" id="A0A437MF73"/>
<comment type="caution">
    <text evidence="2">The sequence shown here is derived from an EMBL/GenBank/DDBJ whole genome shotgun (WGS) entry which is preliminary data.</text>
</comment>
<keyword evidence="3" id="KW-1185">Reference proteome</keyword>